<dbReference type="EMBL" id="BMDP01000002">
    <property type="protein sequence ID" value="GGI54754.1"/>
    <property type="molecule type" value="Genomic_DNA"/>
</dbReference>
<reference evidence="3" key="1">
    <citation type="journal article" date="2014" name="Int. J. Syst. Evol. Microbiol.">
        <title>Complete genome sequence of Corynebacterium casei LMG S-19264T (=DSM 44701T), isolated from a smear-ripened cheese.</title>
        <authorList>
            <consortium name="US DOE Joint Genome Institute (JGI-PGF)"/>
            <person name="Walter F."/>
            <person name="Albersmeier A."/>
            <person name="Kalinowski J."/>
            <person name="Ruckert C."/>
        </authorList>
    </citation>
    <scope>NUCLEOTIDE SEQUENCE</scope>
    <source>
        <strain evidence="3">CCM 7664</strain>
    </source>
</reference>
<dbReference type="CDD" id="cd02109">
    <property type="entry name" value="arch_bact_SO_family_Moco"/>
    <property type="match status" value="1"/>
</dbReference>
<sequence length="219" mass="25068">MSDDDSLPPPSKLTLTKERWAQDGRRPAKQSDDARLPPGQHRTSDWPVLDLGEHPDIAPGAWQLQLFGAIARPAIWRWTDLMAQPQTDAVSDIHCVTSWSRYDNQWQGVSTIDLLEAVFPLPATRFVLLHSSDGYTTNLTLDDFATEGAMLVHAWSGQPLAREHGGPVRLVVPHLYFWKSAKWINRIEFRTQDTPGFWEVRGYHNRGDPWREQRYSSDK</sequence>
<dbReference type="InterPro" id="IPR000572">
    <property type="entry name" value="OxRdtase_Mopterin-bd_dom"/>
</dbReference>
<evidence type="ECO:0000313" key="4">
    <source>
        <dbReference type="Proteomes" id="UP000627205"/>
    </source>
</evidence>
<dbReference type="InterPro" id="IPR036374">
    <property type="entry name" value="OxRdtase_Mopterin-bd_sf"/>
</dbReference>
<dbReference type="Pfam" id="PF00174">
    <property type="entry name" value="Oxidored_molyb"/>
    <property type="match status" value="1"/>
</dbReference>
<gene>
    <name evidence="3" type="ORF">GCM10011430_19280</name>
</gene>
<evidence type="ECO:0000256" key="1">
    <source>
        <dbReference type="SAM" id="MobiDB-lite"/>
    </source>
</evidence>
<dbReference type="Gene3D" id="3.90.420.10">
    <property type="entry name" value="Oxidoreductase, molybdopterin-binding domain"/>
    <property type="match status" value="1"/>
</dbReference>
<organism evidence="3 4">
    <name type="scientific">Oxalicibacterium solurbis</name>
    <dbReference type="NCBI Taxonomy" id="69280"/>
    <lineage>
        <taxon>Bacteria</taxon>
        <taxon>Pseudomonadati</taxon>
        <taxon>Pseudomonadota</taxon>
        <taxon>Betaproteobacteria</taxon>
        <taxon>Burkholderiales</taxon>
        <taxon>Oxalobacteraceae</taxon>
        <taxon>Oxalicibacterium</taxon>
    </lineage>
</organism>
<feature type="compositionally biased region" description="Basic and acidic residues" evidence="1">
    <location>
        <begin position="15"/>
        <end position="35"/>
    </location>
</feature>
<evidence type="ECO:0000259" key="2">
    <source>
        <dbReference type="Pfam" id="PF00174"/>
    </source>
</evidence>
<dbReference type="Proteomes" id="UP000627205">
    <property type="component" value="Unassembled WGS sequence"/>
</dbReference>
<accession>A0A8J3F672</accession>
<reference evidence="3" key="2">
    <citation type="submission" date="2020-09" db="EMBL/GenBank/DDBJ databases">
        <authorList>
            <person name="Sun Q."/>
            <person name="Sedlacek I."/>
        </authorList>
    </citation>
    <scope>NUCLEOTIDE SEQUENCE</scope>
    <source>
        <strain evidence="3">CCM 7664</strain>
    </source>
</reference>
<dbReference type="AlphaFoldDB" id="A0A8J3F672"/>
<proteinExistence type="predicted"/>
<evidence type="ECO:0000313" key="3">
    <source>
        <dbReference type="EMBL" id="GGI54754.1"/>
    </source>
</evidence>
<feature type="domain" description="Oxidoreductase molybdopterin-binding" evidence="2">
    <location>
        <begin position="53"/>
        <end position="198"/>
    </location>
</feature>
<feature type="region of interest" description="Disordered" evidence="1">
    <location>
        <begin position="1"/>
        <end position="50"/>
    </location>
</feature>
<comment type="caution">
    <text evidence="3">The sequence shown here is derived from an EMBL/GenBank/DDBJ whole genome shotgun (WGS) entry which is preliminary data.</text>
</comment>
<dbReference type="RefSeq" id="WP_188421030.1">
    <property type="nucleotide sequence ID" value="NZ_BMDP01000002.1"/>
</dbReference>
<dbReference type="SUPFAM" id="SSF56524">
    <property type="entry name" value="Oxidoreductase molybdopterin-binding domain"/>
    <property type="match status" value="1"/>
</dbReference>
<keyword evidence="4" id="KW-1185">Reference proteome</keyword>
<dbReference type="PANTHER" id="PTHR43032:SF4">
    <property type="entry name" value="OXIDOREDUCTASE MOLYBDOPTERIN-BINDING DOMAIN-CONTAINING PROTEIN"/>
    <property type="match status" value="1"/>
</dbReference>
<dbReference type="PANTHER" id="PTHR43032">
    <property type="entry name" value="PROTEIN-METHIONINE-SULFOXIDE REDUCTASE"/>
    <property type="match status" value="1"/>
</dbReference>
<protein>
    <submittedName>
        <fullName evidence="3">Sulfite oxidase-like oxidoreductase</fullName>
    </submittedName>
</protein>
<name>A0A8J3F672_9BURK</name>